<dbReference type="Pfam" id="PF01925">
    <property type="entry name" value="TauE"/>
    <property type="match status" value="1"/>
</dbReference>
<comment type="similarity">
    <text evidence="2 8">Belongs to the 4-toluene sulfonate uptake permease (TSUP) (TC 2.A.102) family.</text>
</comment>
<comment type="caution">
    <text evidence="9">The sequence shown here is derived from an EMBL/GenBank/DDBJ whole genome shotgun (WGS) entry which is preliminary data.</text>
</comment>
<dbReference type="PANTHER" id="PTHR30269">
    <property type="entry name" value="TRANSMEMBRANE PROTEIN YFCA"/>
    <property type="match status" value="1"/>
</dbReference>
<evidence type="ECO:0000256" key="4">
    <source>
        <dbReference type="ARBA" id="ARBA00022475"/>
    </source>
</evidence>
<evidence type="ECO:0000256" key="3">
    <source>
        <dbReference type="ARBA" id="ARBA00022448"/>
    </source>
</evidence>
<keyword evidence="5 8" id="KW-0812">Transmembrane</keyword>
<evidence type="ECO:0000256" key="8">
    <source>
        <dbReference type="RuleBase" id="RU363041"/>
    </source>
</evidence>
<dbReference type="RefSeq" id="WP_154529075.1">
    <property type="nucleotide sequence ID" value="NZ_VUNH01000008.1"/>
</dbReference>
<feature type="transmembrane region" description="Helical" evidence="8">
    <location>
        <begin position="72"/>
        <end position="91"/>
    </location>
</feature>
<evidence type="ECO:0000313" key="10">
    <source>
        <dbReference type="Proteomes" id="UP000473699"/>
    </source>
</evidence>
<name>A0A6L5YCC5_9BACT</name>
<feature type="transmembrane region" description="Helical" evidence="8">
    <location>
        <begin position="39"/>
        <end position="60"/>
    </location>
</feature>
<feature type="transmembrane region" description="Helical" evidence="8">
    <location>
        <begin position="196"/>
        <end position="216"/>
    </location>
</feature>
<evidence type="ECO:0000256" key="1">
    <source>
        <dbReference type="ARBA" id="ARBA00004651"/>
    </source>
</evidence>
<feature type="transmembrane region" description="Helical" evidence="8">
    <location>
        <begin position="130"/>
        <end position="156"/>
    </location>
</feature>
<accession>A0A6L5YCC5</accession>
<keyword evidence="3" id="KW-0813">Transport</keyword>
<keyword evidence="4 8" id="KW-1003">Cell membrane</keyword>
<protein>
    <recommendedName>
        <fullName evidence="8">Probable membrane transporter protein</fullName>
    </recommendedName>
</protein>
<dbReference type="PANTHER" id="PTHR30269:SF37">
    <property type="entry name" value="MEMBRANE TRANSPORTER PROTEIN"/>
    <property type="match status" value="1"/>
</dbReference>
<dbReference type="Proteomes" id="UP000473699">
    <property type="component" value="Unassembled WGS sequence"/>
</dbReference>
<organism evidence="9 10">
    <name type="scientific">Pyramidobacter porci</name>
    <dbReference type="NCBI Taxonomy" id="2605789"/>
    <lineage>
        <taxon>Bacteria</taxon>
        <taxon>Thermotogati</taxon>
        <taxon>Synergistota</taxon>
        <taxon>Synergistia</taxon>
        <taxon>Synergistales</taxon>
        <taxon>Dethiosulfovibrionaceae</taxon>
        <taxon>Pyramidobacter</taxon>
    </lineage>
</organism>
<dbReference type="EMBL" id="VUNH01000008">
    <property type="protein sequence ID" value="MST55986.1"/>
    <property type="molecule type" value="Genomic_DNA"/>
</dbReference>
<keyword evidence="7 8" id="KW-0472">Membrane</keyword>
<evidence type="ECO:0000256" key="6">
    <source>
        <dbReference type="ARBA" id="ARBA00022989"/>
    </source>
</evidence>
<evidence type="ECO:0000256" key="7">
    <source>
        <dbReference type="ARBA" id="ARBA00023136"/>
    </source>
</evidence>
<feature type="transmembrane region" description="Helical" evidence="8">
    <location>
        <begin position="222"/>
        <end position="240"/>
    </location>
</feature>
<feature type="transmembrane region" description="Helical" evidence="8">
    <location>
        <begin position="97"/>
        <end position="118"/>
    </location>
</feature>
<dbReference type="InterPro" id="IPR052017">
    <property type="entry name" value="TSUP"/>
</dbReference>
<dbReference type="AlphaFoldDB" id="A0A6L5YCC5"/>
<keyword evidence="6 8" id="KW-1133">Transmembrane helix</keyword>
<comment type="subcellular location">
    <subcellularLocation>
        <location evidence="1 8">Cell membrane</location>
        <topology evidence="1 8">Multi-pass membrane protein</topology>
    </subcellularLocation>
</comment>
<evidence type="ECO:0000313" key="9">
    <source>
        <dbReference type="EMBL" id="MST55986.1"/>
    </source>
</evidence>
<proteinExistence type="inferred from homology"/>
<sequence>MNVLTLTLLMSSAAAGGIINTVCGFGLGAVAMSVWPYLMPYMQSVSVVTLCGLTIDLLLLCNTYRFISWKKLTPCLICGMLFSSLSVYLSVGAAEKALVRSLGVILIALGIYSVFFSGRIRIKASPFNGCIAGTLAGAFSGLFSVGGPPVAIYLLAGTDSNSEYRATLNAYFCFINVSTTWARWRNGIITAQVLQVWLLLAGAVGLSIFVGNKVFYKLNGAKLRKIVYAYLIFSGTLLLFR</sequence>
<evidence type="ECO:0000256" key="2">
    <source>
        <dbReference type="ARBA" id="ARBA00009142"/>
    </source>
</evidence>
<dbReference type="InterPro" id="IPR002781">
    <property type="entry name" value="TM_pro_TauE-like"/>
</dbReference>
<reference evidence="9 10" key="1">
    <citation type="submission" date="2019-08" db="EMBL/GenBank/DDBJ databases">
        <title>In-depth cultivation of the pig gut microbiome towards novel bacterial diversity and tailored functional studies.</title>
        <authorList>
            <person name="Wylensek D."/>
            <person name="Hitch T.C.A."/>
            <person name="Clavel T."/>
        </authorList>
    </citation>
    <scope>NUCLEOTIDE SEQUENCE [LARGE SCALE GENOMIC DNA]</scope>
    <source>
        <strain evidence="9 10">SM-530-WT-4B</strain>
    </source>
</reference>
<evidence type="ECO:0000256" key="5">
    <source>
        <dbReference type="ARBA" id="ARBA00022692"/>
    </source>
</evidence>
<dbReference type="GO" id="GO:0005886">
    <property type="term" value="C:plasma membrane"/>
    <property type="evidence" value="ECO:0007669"/>
    <property type="project" value="UniProtKB-SubCell"/>
</dbReference>
<gene>
    <name evidence="9" type="ORF">FYJ74_08080</name>
</gene>
<keyword evidence="10" id="KW-1185">Reference proteome</keyword>